<name>A0A0M6ZCL0_9HYPH</name>
<keyword evidence="1" id="KW-0812">Transmembrane</keyword>
<dbReference type="Proteomes" id="UP000049983">
    <property type="component" value="Unassembled WGS sequence"/>
</dbReference>
<feature type="transmembrane region" description="Helical" evidence="1">
    <location>
        <begin position="223"/>
        <end position="241"/>
    </location>
</feature>
<feature type="transmembrane region" description="Helical" evidence="1">
    <location>
        <begin position="45"/>
        <end position="67"/>
    </location>
</feature>
<feature type="domain" description="EamA" evidence="2">
    <location>
        <begin position="161"/>
        <end position="293"/>
    </location>
</feature>
<dbReference type="EMBL" id="CXWC01000011">
    <property type="protein sequence ID" value="CTQ73827.1"/>
    <property type="molecule type" value="Genomic_DNA"/>
</dbReference>
<dbReference type="PANTHER" id="PTHR22911">
    <property type="entry name" value="ACYL-MALONYL CONDENSING ENZYME-RELATED"/>
    <property type="match status" value="1"/>
</dbReference>
<dbReference type="RefSeq" id="WP_055111889.1">
    <property type="nucleotide sequence ID" value="NZ_CXWA01000005.1"/>
</dbReference>
<gene>
    <name evidence="3" type="ORF">LA5096_03807</name>
</gene>
<dbReference type="InterPro" id="IPR000620">
    <property type="entry name" value="EamA_dom"/>
</dbReference>
<accession>A0A0M6ZCL0</accession>
<feature type="transmembrane region" description="Helical" evidence="1">
    <location>
        <begin position="102"/>
        <end position="123"/>
    </location>
</feature>
<dbReference type="Pfam" id="PF00892">
    <property type="entry name" value="EamA"/>
    <property type="match status" value="2"/>
</dbReference>
<dbReference type="AlphaFoldDB" id="A0A0M6ZCL0"/>
<dbReference type="GO" id="GO:0016020">
    <property type="term" value="C:membrane"/>
    <property type="evidence" value="ECO:0007669"/>
    <property type="project" value="InterPro"/>
</dbReference>
<sequence length="311" mass="32652">MYRKGMSVFSLPRFQLSPAVATLTIVVTAICFGLVPVFVREFQGLGTGPATIALYRYGISVVVLLPFLPRERHKWGKALLLAGAGGVVGLSLIGYLEAISMAPLAAAGVVYMSYPAFAALFAWVLLRQALTWRTFAAIALVLGAASLLLDPSTLSPQILAALLWAIPAPIAFGFLIVVLSGMSGDLNPLERAVSTLVGAIAGLLPLALYEGGGSILPSSFDELWLIVLMGLVTALVPQIMYTIACQKIGPMRTAAAGSFELPTMFLVGWLVFGETFGLLELVCALLVLSAILVAPAPGASPVREPRVVQAG</sequence>
<evidence type="ECO:0000313" key="4">
    <source>
        <dbReference type="Proteomes" id="UP000049983"/>
    </source>
</evidence>
<dbReference type="InterPro" id="IPR037185">
    <property type="entry name" value="EmrE-like"/>
</dbReference>
<feature type="transmembrane region" description="Helical" evidence="1">
    <location>
        <begin position="79"/>
        <end position="96"/>
    </location>
</feature>
<keyword evidence="1" id="KW-0472">Membrane</keyword>
<feature type="transmembrane region" description="Helical" evidence="1">
    <location>
        <begin position="20"/>
        <end position="39"/>
    </location>
</feature>
<feature type="transmembrane region" description="Helical" evidence="1">
    <location>
        <begin position="161"/>
        <end position="180"/>
    </location>
</feature>
<keyword evidence="4" id="KW-1185">Reference proteome</keyword>
<dbReference type="PANTHER" id="PTHR22911:SF137">
    <property type="entry name" value="SOLUTE CARRIER FAMILY 35 MEMBER G2-RELATED"/>
    <property type="match status" value="1"/>
</dbReference>
<dbReference type="GeneID" id="97671134"/>
<evidence type="ECO:0000313" key="3">
    <source>
        <dbReference type="EMBL" id="CTQ73827.1"/>
    </source>
</evidence>
<organism evidence="3 4">
    <name type="scientific">Roseibium album</name>
    <dbReference type="NCBI Taxonomy" id="311410"/>
    <lineage>
        <taxon>Bacteria</taxon>
        <taxon>Pseudomonadati</taxon>
        <taxon>Pseudomonadota</taxon>
        <taxon>Alphaproteobacteria</taxon>
        <taxon>Hyphomicrobiales</taxon>
        <taxon>Stappiaceae</taxon>
        <taxon>Roseibium</taxon>
    </lineage>
</organism>
<feature type="transmembrane region" description="Helical" evidence="1">
    <location>
        <begin position="192"/>
        <end position="211"/>
    </location>
</feature>
<evidence type="ECO:0000256" key="1">
    <source>
        <dbReference type="SAM" id="Phobius"/>
    </source>
</evidence>
<feature type="transmembrane region" description="Helical" evidence="1">
    <location>
        <begin position="130"/>
        <end position="149"/>
    </location>
</feature>
<dbReference type="OrthoDB" id="6105449at2"/>
<evidence type="ECO:0000259" key="2">
    <source>
        <dbReference type="Pfam" id="PF00892"/>
    </source>
</evidence>
<keyword evidence="1" id="KW-1133">Transmembrane helix</keyword>
<feature type="domain" description="EamA" evidence="2">
    <location>
        <begin position="23"/>
        <end position="148"/>
    </location>
</feature>
<reference evidence="4" key="1">
    <citation type="submission" date="2015-07" db="EMBL/GenBank/DDBJ databases">
        <authorList>
            <person name="Rodrigo-Torres Lidia"/>
            <person name="Arahal R.David."/>
        </authorList>
    </citation>
    <scope>NUCLEOTIDE SEQUENCE [LARGE SCALE GENOMIC DNA]</scope>
    <source>
        <strain evidence="4">CECT 5096</strain>
    </source>
</reference>
<dbReference type="SUPFAM" id="SSF103481">
    <property type="entry name" value="Multidrug resistance efflux transporter EmrE"/>
    <property type="match status" value="2"/>
</dbReference>
<protein>
    <submittedName>
        <fullName evidence="3">Carboxylate/amino acid/amine transporter</fullName>
    </submittedName>
</protein>
<proteinExistence type="predicted"/>
<dbReference type="STRING" id="311410.LA5095_00667"/>